<sequence length="375" mass="42280">MVTFHQLIELDVHALETFADSWNAIHRKIKDARTEFHDAVVKKLHQDHWQGEAGERAQAYCDRVQLDIDALHQEVRGLRDFLDQEADGAKGTGGTKGLEELQRRARQLQQEALENGMTISADGRIEMCVVDNPDDPEVHANYEQHQRTADGLQERLNQVLDKAAEEDAWLTKSLKVVFGTAHNFESENRKFNIDKPDDKDYKVRNQLNNVAAYFATVKDWPTAAGLVQHYLDGSGKTVEVEPQTMMDQIPAFRSGVDETLRKDVHGRPDGPFTTDWKSTAPNPADGDSSSEWYYALNHFQYRLTGYVHDGEVTYRVEVQKRYDWGIPSEHRANATGGWGPASMNLEQADIAHLNTVGLGRDFDVVGTSDEITSCA</sequence>
<proteinExistence type="predicted"/>
<gene>
    <name evidence="2" type="ORF">GCM10010276_81430</name>
</gene>
<dbReference type="SUPFAM" id="SSF140453">
    <property type="entry name" value="EsxAB dimer-like"/>
    <property type="match status" value="1"/>
</dbReference>
<feature type="region of interest" description="Disordered" evidence="1">
    <location>
        <begin position="261"/>
        <end position="283"/>
    </location>
</feature>
<name>A0ABP6AN87_STRLO</name>
<reference evidence="3" key="1">
    <citation type="journal article" date="2019" name="Int. J. Syst. Evol. Microbiol.">
        <title>The Global Catalogue of Microorganisms (GCM) 10K type strain sequencing project: providing services to taxonomists for standard genome sequencing and annotation.</title>
        <authorList>
            <consortium name="The Broad Institute Genomics Platform"/>
            <consortium name="The Broad Institute Genome Sequencing Center for Infectious Disease"/>
            <person name="Wu L."/>
            <person name="Ma J."/>
        </authorList>
    </citation>
    <scope>NUCLEOTIDE SEQUENCE [LARGE SCALE GENOMIC DNA]</scope>
    <source>
        <strain evidence="3">JCM 4395</strain>
    </source>
</reference>
<comment type="caution">
    <text evidence="2">The sequence shown here is derived from an EMBL/GenBank/DDBJ whole genome shotgun (WGS) entry which is preliminary data.</text>
</comment>
<organism evidence="2 3">
    <name type="scientific">Streptomyces longisporus</name>
    <dbReference type="NCBI Taxonomy" id="1948"/>
    <lineage>
        <taxon>Bacteria</taxon>
        <taxon>Bacillati</taxon>
        <taxon>Actinomycetota</taxon>
        <taxon>Actinomycetes</taxon>
        <taxon>Kitasatosporales</taxon>
        <taxon>Streptomycetaceae</taxon>
        <taxon>Streptomyces</taxon>
    </lineage>
</organism>
<accession>A0ABP6AN87</accession>
<protein>
    <recommendedName>
        <fullName evidence="4">WXG100 family type VII secretion target</fullName>
    </recommendedName>
</protein>
<keyword evidence="3" id="KW-1185">Reference proteome</keyword>
<evidence type="ECO:0008006" key="4">
    <source>
        <dbReference type="Google" id="ProtNLM"/>
    </source>
</evidence>
<dbReference type="Proteomes" id="UP001501777">
    <property type="component" value="Unassembled WGS sequence"/>
</dbReference>
<dbReference type="InterPro" id="IPR036689">
    <property type="entry name" value="ESAT-6-like_sf"/>
</dbReference>
<dbReference type="RefSeq" id="WP_344406172.1">
    <property type="nucleotide sequence ID" value="NZ_BAAASG010000026.1"/>
</dbReference>
<evidence type="ECO:0000313" key="3">
    <source>
        <dbReference type="Proteomes" id="UP001501777"/>
    </source>
</evidence>
<evidence type="ECO:0000313" key="2">
    <source>
        <dbReference type="EMBL" id="GAA2519198.1"/>
    </source>
</evidence>
<evidence type="ECO:0000256" key="1">
    <source>
        <dbReference type="SAM" id="MobiDB-lite"/>
    </source>
</evidence>
<dbReference type="EMBL" id="BAAASG010000026">
    <property type="protein sequence ID" value="GAA2519198.1"/>
    <property type="molecule type" value="Genomic_DNA"/>
</dbReference>